<evidence type="ECO:0000256" key="2">
    <source>
        <dbReference type="ARBA" id="ARBA00022748"/>
    </source>
</evidence>
<keyword evidence="2" id="KW-0201">Cytochrome c-type biogenesis</keyword>
<evidence type="ECO:0000256" key="4">
    <source>
        <dbReference type="ARBA" id="ARBA00023284"/>
    </source>
</evidence>
<evidence type="ECO:0000313" key="7">
    <source>
        <dbReference type="EMBL" id="SVE01692.1"/>
    </source>
</evidence>
<keyword evidence="4" id="KW-0676">Redox-active center</keyword>
<evidence type="ECO:0000256" key="1">
    <source>
        <dbReference type="ARBA" id="ARBA00004196"/>
    </source>
</evidence>
<organism evidence="7">
    <name type="scientific">marine metagenome</name>
    <dbReference type="NCBI Taxonomy" id="408172"/>
    <lineage>
        <taxon>unclassified sequences</taxon>
        <taxon>metagenomes</taxon>
        <taxon>ecological metagenomes</taxon>
    </lineage>
</organism>
<dbReference type="Pfam" id="PF08534">
    <property type="entry name" value="Redoxin"/>
    <property type="match status" value="1"/>
</dbReference>
<dbReference type="GO" id="GO:0016491">
    <property type="term" value="F:oxidoreductase activity"/>
    <property type="evidence" value="ECO:0007669"/>
    <property type="project" value="InterPro"/>
</dbReference>
<dbReference type="InterPro" id="IPR036249">
    <property type="entry name" value="Thioredoxin-like_sf"/>
</dbReference>
<evidence type="ECO:0000256" key="5">
    <source>
        <dbReference type="SAM" id="Phobius"/>
    </source>
</evidence>
<keyword evidence="5" id="KW-1133">Transmembrane helix</keyword>
<feature type="non-terminal residue" evidence="7">
    <location>
        <position position="165"/>
    </location>
</feature>
<dbReference type="InterPro" id="IPR050553">
    <property type="entry name" value="Thioredoxin_ResA/DsbE_sf"/>
</dbReference>
<dbReference type="Gene3D" id="3.40.30.10">
    <property type="entry name" value="Glutaredoxin"/>
    <property type="match status" value="1"/>
</dbReference>
<feature type="domain" description="Thioredoxin" evidence="6">
    <location>
        <begin position="52"/>
        <end position="165"/>
    </location>
</feature>
<dbReference type="SUPFAM" id="SSF52833">
    <property type="entry name" value="Thioredoxin-like"/>
    <property type="match status" value="1"/>
</dbReference>
<dbReference type="AlphaFoldDB" id="A0A383A1S0"/>
<comment type="subcellular location">
    <subcellularLocation>
        <location evidence="1">Cell envelope</location>
    </subcellularLocation>
</comment>
<dbReference type="PANTHER" id="PTHR42852">
    <property type="entry name" value="THIOL:DISULFIDE INTERCHANGE PROTEIN DSBE"/>
    <property type="match status" value="1"/>
</dbReference>
<evidence type="ECO:0000259" key="6">
    <source>
        <dbReference type="PROSITE" id="PS51352"/>
    </source>
</evidence>
<dbReference type="CDD" id="cd02966">
    <property type="entry name" value="TlpA_like_family"/>
    <property type="match status" value="1"/>
</dbReference>
<dbReference type="InterPro" id="IPR013766">
    <property type="entry name" value="Thioredoxin_domain"/>
</dbReference>
<dbReference type="InterPro" id="IPR013740">
    <property type="entry name" value="Redoxin"/>
</dbReference>
<dbReference type="EMBL" id="UINC01188461">
    <property type="protein sequence ID" value="SVE01692.1"/>
    <property type="molecule type" value="Genomic_DNA"/>
</dbReference>
<keyword evidence="3" id="KW-1015">Disulfide bond</keyword>
<keyword evidence="5" id="KW-0472">Membrane</keyword>
<dbReference type="GO" id="GO:0030313">
    <property type="term" value="C:cell envelope"/>
    <property type="evidence" value="ECO:0007669"/>
    <property type="project" value="UniProtKB-SubCell"/>
</dbReference>
<dbReference type="PANTHER" id="PTHR42852:SF6">
    <property type="entry name" value="THIOL:DISULFIDE INTERCHANGE PROTEIN DSBE"/>
    <property type="match status" value="1"/>
</dbReference>
<sequence length="165" mass="18050">MSSKVNWRLIAAFGAAFSAVAIVTFWLPQSSPPGSMDETEKVSDATFPLKLHATPRMIPAIRFIDKKDNSVELANFKGRMVLLNLWATWCAPCIQELPALDRLQQAMASTNFVVVALSLDRGGLAEVGPFWSRAGLRHLAIYMDPSMTAGQTLGVRGLPTTFLID</sequence>
<dbReference type="GO" id="GO:0017004">
    <property type="term" value="P:cytochrome complex assembly"/>
    <property type="evidence" value="ECO:0007669"/>
    <property type="project" value="UniProtKB-KW"/>
</dbReference>
<keyword evidence="5" id="KW-0812">Transmembrane</keyword>
<proteinExistence type="predicted"/>
<feature type="transmembrane region" description="Helical" evidence="5">
    <location>
        <begin position="7"/>
        <end position="27"/>
    </location>
</feature>
<reference evidence="7" key="1">
    <citation type="submission" date="2018-05" db="EMBL/GenBank/DDBJ databases">
        <authorList>
            <person name="Lanie J.A."/>
            <person name="Ng W.-L."/>
            <person name="Kazmierczak K.M."/>
            <person name="Andrzejewski T.M."/>
            <person name="Davidsen T.M."/>
            <person name="Wayne K.J."/>
            <person name="Tettelin H."/>
            <person name="Glass J.I."/>
            <person name="Rusch D."/>
            <person name="Podicherti R."/>
            <person name="Tsui H.-C.T."/>
            <person name="Winkler M.E."/>
        </authorList>
    </citation>
    <scope>NUCLEOTIDE SEQUENCE</scope>
</reference>
<evidence type="ECO:0000256" key="3">
    <source>
        <dbReference type="ARBA" id="ARBA00023157"/>
    </source>
</evidence>
<gene>
    <name evidence="7" type="ORF">METZ01_LOCUS454546</name>
</gene>
<accession>A0A383A1S0</accession>
<name>A0A383A1S0_9ZZZZ</name>
<dbReference type="PROSITE" id="PS51352">
    <property type="entry name" value="THIOREDOXIN_2"/>
    <property type="match status" value="1"/>
</dbReference>
<protein>
    <recommendedName>
        <fullName evidence="6">Thioredoxin domain-containing protein</fullName>
    </recommendedName>
</protein>